<dbReference type="PATRIC" id="fig|1280953.3.peg.3860"/>
<sequence>MKIVPLGHALSLFLAITFTLCMLWGLTVPMHAMMGNTQVNMHMHQGWAAFMPGFHWSIAGYLVGLAWAYAYGWYTALLFVPLYNFFNKKSPA</sequence>
<dbReference type="STRING" id="1280953.HOC_19296"/>
<dbReference type="EMBL" id="ARYL01000057">
    <property type="protein sequence ID" value="KDA00695.1"/>
    <property type="molecule type" value="Genomic_DNA"/>
</dbReference>
<protein>
    <submittedName>
        <fullName evidence="2">Uncharacterized protein</fullName>
    </submittedName>
</protein>
<organism evidence="2 3">
    <name type="scientific">Hyphomonas oceanitis SCH89</name>
    <dbReference type="NCBI Taxonomy" id="1280953"/>
    <lineage>
        <taxon>Bacteria</taxon>
        <taxon>Pseudomonadati</taxon>
        <taxon>Pseudomonadota</taxon>
        <taxon>Alphaproteobacteria</taxon>
        <taxon>Hyphomonadales</taxon>
        <taxon>Hyphomonadaceae</taxon>
        <taxon>Hyphomonas</taxon>
    </lineage>
</organism>
<name>A0A059G296_9PROT</name>
<keyword evidence="1" id="KW-0472">Membrane</keyword>
<feature type="transmembrane region" description="Helical" evidence="1">
    <location>
        <begin position="54"/>
        <end position="80"/>
    </location>
</feature>
<evidence type="ECO:0000313" key="3">
    <source>
        <dbReference type="Proteomes" id="UP000024942"/>
    </source>
</evidence>
<keyword evidence="3" id="KW-1185">Reference proteome</keyword>
<evidence type="ECO:0000256" key="1">
    <source>
        <dbReference type="SAM" id="Phobius"/>
    </source>
</evidence>
<gene>
    <name evidence="2" type="ORF">HOC_19296</name>
</gene>
<accession>A0A059G296</accession>
<keyword evidence="1" id="KW-0812">Transmembrane</keyword>
<dbReference type="RefSeq" id="WP_035541605.1">
    <property type="nucleotide sequence ID" value="NZ_ARYL01000057.1"/>
</dbReference>
<dbReference type="OrthoDB" id="9154118at2"/>
<dbReference type="Proteomes" id="UP000024942">
    <property type="component" value="Unassembled WGS sequence"/>
</dbReference>
<comment type="caution">
    <text evidence="2">The sequence shown here is derived from an EMBL/GenBank/DDBJ whole genome shotgun (WGS) entry which is preliminary data.</text>
</comment>
<proteinExistence type="predicted"/>
<feature type="transmembrane region" description="Helical" evidence="1">
    <location>
        <begin position="12"/>
        <end position="34"/>
    </location>
</feature>
<keyword evidence="1" id="KW-1133">Transmembrane helix</keyword>
<evidence type="ECO:0000313" key="2">
    <source>
        <dbReference type="EMBL" id="KDA00695.1"/>
    </source>
</evidence>
<dbReference type="AlphaFoldDB" id="A0A059G296"/>
<reference evidence="2 3" key="1">
    <citation type="journal article" date="2014" name="Antonie Van Leeuwenhoek">
        <title>Hyphomonas beringensis sp. nov. and Hyphomonas chukchiensis sp. nov., isolated from surface seawater of the Bering Sea and Chukchi Sea.</title>
        <authorList>
            <person name="Li C."/>
            <person name="Lai Q."/>
            <person name="Li G."/>
            <person name="Dong C."/>
            <person name="Wang J."/>
            <person name="Liao Y."/>
            <person name="Shao Z."/>
        </authorList>
    </citation>
    <scope>NUCLEOTIDE SEQUENCE [LARGE SCALE GENOMIC DNA]</scope>
    <source>
        <strain evidence="2 3">SCH89</strain>
    </source>
</reference>
<dbReference type="eggNOG" id="ENOG50330AQ">
    <property type="taxonomic scope" value="Bacteria"/>
</dbReference>